<dbReference type="PANTHER" id="PTHR14969">
    <property type="entry name" value="SPHINGOSINE-1-PHOSPHATE PHOSPHOHYDROLASE"/>
    <property type="match status" value="1"/>
</dbReference>
<keyword evidence="1" id="KW-0812">Transmembrane</keyword>
<dbReference type="OrthoDB" id="10182at2157"/>
<dbReference type="EMBL" id="FNFC01000003">
    <property type="protein sequence ID" value="SDJ43483.1"/>
    <property type="molecule type" value="Genomic_DNA"/>
</dbReference>
<evidence type="ECO:0000259" key="2">
    <source>
        <dbReference type="SMART" id="SM00014"/>
    </source>
</evidence>
<dbReference type="SMART" id="SM00014">
    <property type="entry name" value="acidPPc"/>
    <property type="match status" value="1"/>
</dbReference>
<evidence type="ECO:0000256" key="1">
    <source>
        <dbReference type="SAM" id="Phobius"/>
    </source>
</evidence>
<keyword evidence="1" id="KW-0472">Membrane</keyword>
<dbReference type="PANTHER" id="PTHR14969:SF13">
    <property type="entry name" value="AT30094P"/>
    <property type="match status" value="1"/>
</dbReference>
<sequence>MSRGVGAVDAIQTTLPDWVALVAALVTQLGDAWFLAVLFVSLLVTQREQRRDILSVMGLLAVAVGLYRTLKHLFGRARPNEQWLDPEPLPSAVEPLYEGAAHATGYGFPSGHATSVTVAYIGLAVVLTLGTRRQRFGVAGAVVALVSVSRVALGVHYLVDVVAGIALGAGVLALGLRASGPRFSLGQVFGGAVAASLCYLVASGGHIESVLLLCATVGLLVGWRYRGVTARPP</sequence>
<feature type="domain" description="Phosphatidic acid phosphatase type 2/haloperoxidase" evidence="2">
    <location>
        <begin position="54"/>
        <end position="176"/>
    </location>
</feature>
<feature type="transmembrane region" description="Helical" evidence="1">
    <location>
        <begin position="53"/>
        <end position="70"/>
    </location>
</feature>
<dbReference type="InterPro" id="IPR000326">
    <property type="entry name" value="PAP2/HPO"/>
</dbReference>
<dbReference type="RefSeq" id="WP_092699821.1">
    <property type="nucleotide sequence ID" value="NZ_FNFC01000003.1"/>
</dbReference>
<dbReference type="InterPro" id="IPR036938">
    <property type="entry name" value="PAP2/HPO_sf"/>
</dbReference>
<dbReference type="Proteomes" id="UP000198856">
    <property type="component" value="Unassembled WGS sequence"/>
</dbReference>
<organism evidence="3 4">
    <name type="scientific">Halovenus aranensis</name>
    <dbReference type="NCBI Taxonomy" id="890420"/>
    <lineage>
        <taxon>Archaea</taxon>
        <taxon>Methanobacteriati</taxon>
        <taxon>Methanobacteriota</taxon>
        <taxon>Stenosarchaea group</taxon>
        <taxon>Halobacteria</taxon>
        <taxon>Halobacteriales</taxon>
        <taxon>Haloarculaceae</taxon>
        <taxon>Halovenus</taxon>
    </lineage>
</organism>
<name>A0A1G8TQ04_9EURY</name>
<dbReference type="AlphaFoldDB" id="A0A1G8TQ04"/>
<gene>
    <name evidence="3" type="ORF">SAMN05216226_103183</name>
</gene>
<feature type="transmembrane region" description="Helical" evidence="1">
    <location>
        <begin position="136"/>
        <end position="153"/>
    </location>
</feature>
<dbReference type="Pfam" id="PF01569">
    <property type="entry name" value="PAP2"/>
    <property type="match status" value="1"/>
</dbReference>
<dbReference type="STRING" id="890420.SAMN05216226_103183"/>
<dbReference type="Gene3D" id="1.20.144.10">
    <property type="entry name" value="Phosphatidic acid phosphatase type 2/haloperoxidase"/>
    <property type="match status" value="1"/>
</dbReference>
<protein>
    <submittedName>
        <fullName evidence="3">Membrane-associated phospholipid phosphatase</fullName>
    </submittedName>
</protein>
<dbReference type="SUPFAM" id="SSF48317">
    <property type="entry name" value="Acid phosphatase/Vanadium-dependent haloperoxidase"/>
    <property type="match status" value="1"/>
</dbReference>
<evidence type="ECO:0000313" key="3">
    <source>
        <dbReference type="EMBL" id="SDJ43483.1"/>
    </source>
</evidence>
<reference evidence="3 4" key="1">
    <citation type="submission" date="2016-10" db="EMBL/GenBank/DDBJ databases">
        <authorList>
            <person name="de Groot N.N."/>
        </authorList>
    </citation>
    <scope>NUCLEOTIDE SEQUENCE [LARGE SCALE GENOMIC DNA]</scope>
    <source>
        <strain evidence="3 4">IBRC-M10015</strain>
    </source>
</reference>
<evidence type="ECO:0000313" key="4">
    <source>
        <dbReference type="Proteomes" id="UP000198856"/>
    </source>
</evidence>
<feature type="transmembrane region" description="Helical" evidence="1">
    <location>
        <begin position="112"/>
        <end position="129"/>
    </location>
</feature>
<feature type="transmembrane region" description="Helical" evidence="1">
    <location>
        <begin position="183"/>
        <end position="202"/>
    </location>
</feature>
<accession>A0A1G8TQ04</accession>
<proteinExistence type="predicted"/>
<feature type="transmembrane region" description="Helical" evidence="1">
    <location>
        <begin position="18"/>
        <end position="44"/>
    </location>
</feature>
<feature type="transmembrane region" description="Helical" evidence="1">
    <location>
        <begin position="159"/>
        <end position="176"/>
    </location>
</feature>
<feature type="transmembrane region" description="Helical" evidence="1">
    <location>
        <begin position="208"/>
        <end position="225"/>
    </location>
</feature>
<keyword evidence="1" id="KW-1133">Transmembrane helix</keyword>
<keyword evidence="4" id="KW-1185">Reference proteome</keyword>